<dbReference type="EMBL" id="LT670844">
    <property type="protein sequence ID" value="SHJ97996.1"/>
    <property type="molecule type" value="Genomic_DNA"/>
</dbReference>
<dbReference type="RefSeq" id="WP_154071243.1">
    <property type="nucleotide sequence ID" value="NZ_LT670844.1"/>
</dbReference>
<proteinExistence type="predicted"/>
<dbReference type="OrthoDB" id="7053380at2"/>
<organism evidence="1 2">
    <name type="scientific">Bradyrhizobium lablabi</name>
    <dbReference type="NCBI Taxonomy" id="722472"/>
    <lineage>
        <taxon>Bacteria</taxon>
        <taxon>Pseudomonadati</taxon>
        <taxon>Pseudomonadota</taxon>
        <taxon>Alphaproteobacteria</taxon>
        <taxon>Hyphomicrobiales</taxon>
        <taxon>Nitrobacteraceae</taxon>
        <taxon>Bradyrhizobium</taxon>
    </lineage>
</organism>
<evidence type="ECO:0000313" key="1">
    <source>
        <dbReference type="EMBL" id="SHJ97996.1"/>
    </source>
</evidence>
<reference evidence="1 2" key="1">
    <citation type="submission" date="2016-11" db="EMBL/GenBank/DDBJ databases">
        <authorList>
            <person name="Jaros S."/>
            <person name="Januszkiewicz K."/>
            <person name="Wedrychowicz H."/>
        </authorList>
    </citation>
    <scope>NUCLEOTIDE SEQUENCE [LARGE SCALE GENOMIC DNA]</scope>
    <source>
        <strain evidence="1 2">GAS499</strain>
    </source>
</reference>
<sequence>MEWISLSYLWGDEPLDSPTISRLFKDEDYIHTAISFFWQVRGDKLSDEQKDRVFQFWEACVEWAKAQRTIPTRLISHLARLAVYVKVIEPREKALLLFVAPHVHTEYNFDAFIENLSRVLKSNPSAVSEILKRAIEADTPSYDYEDRLKRLIQGLARSGFKKEAIQCVEIEFELPGKN</sequence>
<gene>
    <name evidence="1" type="ORF">SAMN05444159_2078</name>
</gene>
<dbReference type="AlphaFoldDB" id="A0A1M6NQV0"/>
<protein>
    <submittedName>
        <fullName evidence="1">Uncharacterized protein</fullName>
    </submittedName>
</protein>
<dbReference type="Proteomes" id="UP000189935">
    <property type="component" value="Chromosome I"/>
</dbReference>
<accession>A0A1M6NQV0</accession>
<name>A0A1M6NQV0_9BRAD</name>
<evidence type="ECO:0000313" key="2">
    <source>
        <dbReference type="Proteomes" id="UP000189935"/>
    </source>
</evidence>